<organism evidence="1">
    <name type="scientific">Anguilla anguilla</name>
    <name type="common">European freshwater eel</name>
    <name type="synonym">Muraena anguilla</name>
    <dbReference type="NCBI Taxonomy" id="7936"/>
    <lineage>
        <taxon>Eukaryota</taxon>
        <taxon>Metazoa</taxon>
        <taxon>Chordata</taxon>
        <taxon>Craniata</taxon>
        <taxon>Vertebrata</taxon>
        <taxon>Euteleostomi</taxon>
        <taxon>Actinopterygii</taxon>
        <taxon>Neopterygii</taxon>
        <taxon>Teleostei</taxon>
        <taxon>Anguilliformes</taxon>
        <taxon>Anguillidae</taxon>
        <taxon>Anguilla</taxon>
    </lineage>
</organism>
<proteinExistence type="predicted"/>
<dbReference type="EMBL" id="GBXM01072565">
    <property type="protein sequence ID" value="JAH36012.1"/>
    <property type="molecule type" value="Transcribed_RNA"/>
</dbReference>
<sequence>MKAKAFVLYLCLTTLQEDPCVIVMKQ</sequence>
<protein>
    <submittedName>
        <fullName evidence="1">Uncharacterized protein</fullName>
    </submittedName>
</protein>
<accession>A0A0E9S472</accession>
<evidence type="ECO:0000313" key="1">
    <source>
        <dbReference type="EMBL" id="JAH36012.1"/>
    </source>
</evidence>
<dbReference type="AlphaFoldDB" id="A0A0E9S472"/>
<reference evidence="1" key="2">
    <citation type="journal article" date="2015" name="Fish Shellfish Immunol.">
        <title>Early steps in the European eel (Anguilla anguilla)-Vibrio vulnificus interaction in the gills: Role of the RtxA13 toxin.</title>
        <authorList>
            <person name="Callol A."/>
            <person name="Pajuelo D."/>
            <person name="Ebbesson L."/>
            <person name="Teles M."/>
            <person name="MacKenzie S."/>
            <person name="Amaro C."/>
        </authorList>
    </citation>
    <scope>NUCLEOTIDE SEQUENCE</scope>
</reference>
<reference evidence="1" key="1">
    <citation type="submission" date="2014-11" db="EMBL/GenBank/DDBJ databases">
        <authorList>
            <person name="Amaro Gonzalez C."/>
        </authorList>
    </citation>
    <scope>NUCLEOTIDE SEQUENCE</scope>
</reference>
<name>A0A0E9S472_ANGAN</name>